<evidence type="ECO:0000313" key="2">
    <source>
        <dbReference type="Proteomes" id="UP000789375"/>
    </source>
</evidence>
<proteinExistence type="predicted"/>
<organism evidence="1 2">
    <name type="scientific">Funneliformis mosseae</name>
    <name type="common">Endomycorrhizal fungus</name>
    <name type="synonym">Glomus mosseae</name>
    <dbReference type="NCBI Taxonomy" id="27381"/>
    <lineage>
        <taxon>Eukaryota</taxon>
        <taxon>Fungi</taxon>
        <taxon>Fungi incertae sedis</taxon>
        <taxon>Mucoromycota</taxon>
        <taxon>Glomeromycotina</taxon>
        <taxon>Glomeromycetes</taxon>
        <taxon>Glomerales</taxon>
        <taxon>Glomeraceae</taxon>
        <taxon>Funneliformis</taxon>
    </lineage>
</organism>
<accession>A0A9N9GD33</accession>
<keyword evidence="2" id="KW-1185">Reference proteome</keyword>
<dbReference type="AlphaFoldDB" id="A0A9N9GD33"/>
<protein>
    <submittedName>
        <fullName evidence="1">12025_t:CDS:1</fullName>
    </submittedName>
</protein>
<evidence type="ECO:0000313" key="1">
    <source>
        <dbReference type="EMBL" id="CAG8593917.1"/>
    </source>
</evidence>
<sequence length="60" mass="6793">MDDSNDIFIFIDNYIAKGEYICQYCSNEGMDGQTPEALEQALDKLLQEVVSRKLSLESCP</sequence>
<reference evidence="1" key="1">
    <citation type="submission" date="2021-06" db="EMBL/GenBank/DDBJ databases">
        <authorList>
            <person name="Kallberg Y."/>
            <person name="Tangrot J."/>
            <person name="Rosling A."/>
        </authorList>
    </citation>
    <scope>NUCLEOTIDE SEQUENCE</scope>
    <source>
        <strain evidence="1">87-6 pot B 2015</strain>
    </source>
</reference>
<dbReference type="Proteomes" id="UP000789375">
    <property type="component" value="Unassembled WGS sequence"/>
</dbReference>
<gene>
    <name evidence="1" type="ORF">FMOSSE_LOCUS8588</name>
</gene>
<comment type="caution">
    <text evidence="1">The sequence shown here is derived from an EMBL/GenBank/DDBJ whole genome shotgun (WGS) entry which is preliminary data.</text>
</comment>
<dbReference type="EMBL" id="CAJVPP010002256">
    <property type="protein sequence ID" value="CAG8593917.1"/>
    <property type="molecule type" value="Genomic_DNA"/>
</dbReference>
<name>A0A9N9GD33_FUNMO</name>